<accession>A0ABT7BXM6</accession>
<sequence>MKLESSAELSQTTAPGEVFLGAVSDFTSAVPMEVATNPAIAFSTVNQGKLTFNAPPEVVARYFDDHQGWFARCAAPMQVQPMGQNGYTLVIGRFGSFGYEVEPKVGLEMKSHLPGMYTIESIPLPEDGELGYEVDFRSTMQLVEGHNNTVTYAEWKLDLKANVRFPQFIYTLPKGLIQKTGDRLLNQIVKQVSHRLNQKVVDDFHQNYSTQ</sequence>
<dbReference type="Pfam" id="PF09366">
    <property type="entry name" value="DUF1997"/>
    <property type="match status" value="1"/>
</dbReference>
<comment type="caution">
    <text evidence="1">The sequence shown here is derived from an EMBL/GenBank/DDBJ whole genome shotgun (WGS) entry which is preliminary data.</text>
</comment>
<evidence type="ECO:0000313" key="1">
    <source>
        <dbReference type="EMBL" id="MDJ1183944.1"/>
    </source>
</evidence>
<gene>
    <name evidence="1" type="ORF">PMH09_12185</name>
</gene>
<dbReference type="EMBL" id="JAQOSQ010000011">
    <property type="protein sequence ID" value="MDJ1183944.1"/>
    <property type="molecule type" value="Genomic_DNA"/>
</dbReference>
<keyword evidence="2" id="KW-1185">Reference proteome</keyword>
<name>A0ABT7BXM6_9CYAN</name>
<evidence type="ECO:0000313" key="2">
    <source>
        <dbReference type="Proteomes" id="UP001232992"/>
    </source>
</evidence>
<proteinExistence type="predicted"/>
<reference evidence="1 2" key="1">
    <citation type="submission" date="2023-01" db="EMBL/GenBank/DDBJ databases">
        <title>Novel diversity within Roseofilum (Cyanobacteria; Desertifilaceae) from marine benthic mats with descriptions of four novel species.</title>
        <authorList>
            <person name="Wang Y."/>
            <person name="Berthold D.E."/>
            <person name="Hu J."/>
            <person name="Lefler F.W."/>
            <person name="Laughinghouse H.D. IV."/>
        </authorList>
    </citation>
    <scope>NUCLEOTIDE SEQUENCE [LARGE SCALE GENOMIC DNA]</scope>
    <source>
        <strain evidence="1 2">BLCC-M143</strain>
    </source>
</reference>
<dbReference type="RefSeq" id="WP_283758597.1">
    <property type="nucleotide sequence ID" value="NZ_JAQOSQ010000011.1"/>
</dbReference>
<dbReference type="InterPro" id="IPR018971">
    <property type="entry name" value="DUF1997"/>
</dbReference>
<dbReference type="Gene3D" id="3.30.530.20">
    <property type="match status" value="1"/>
</dbReference>
<dbReference type="InterPro" id="IPR023393">
    <property type="entry name" value="START-like_dom_sf"/>
</dbReference>
<organism evidence="1 2">
    <name type="scientific">Roseofilum casamattae BLCC-M143</name>
    <dbReference type="NCBI Taxonomy" id="3022442"/>
    <lineage>
        <taxon>Bacteria</taxon>
        <taxon>Bacillati</taxon>
        <taxon>Cyanobacteriota</taxon>
        <taxon>Cyanophyceae</taxon>
        <taxon>Desertifilales</taxon>
        <taxon>Desertifilaceae</taxon>
        <taxon>Roseofilum</taxon>
        <taxon>Roseofilum casamattae</taxon>
    </lineage>
</organism>
<dbReference type="Proteomes" id="UP001232992">
    <property type="component" value="Unassembled WGS sequence"/>
</dbReference>
<protein>
    <submittedName>
        <fullName evidence="1">DUF1997 domain-containing protein</fullName>
    </submittedName>
</protein>